<dbReference type="PROSITE" id="PS50979">
    <property type="entry name" value="BC"/>
    <property type="match status" value="1"/>
</dbReference>
<evidence type="ECO:0000256" key="3">
    <source>
        <dbReference type="ARBA" id="ARBA00022741"/>
    </source>
</evidence>
<dbReference type="SMART" id="SM00878">
    <property type="entry name" value="Biotin_carb_C"/>
    <property type="match status" value="1"/>
</dbReference>
<evidence type="ECO:0000256" key="4">
    <source>
        <dbReference type="ARBA" id="ARBA00022840"/>
    </source>
</evidence>
<dbReference type="InterPro" id="IPR011761">
    <property type="entry name" value="ATP-grasp"/>
</dbReference>
<dbReference type="FunFam" id="3.40.50.20:FF:000010">
    <property type="entry name" value="Propionyl-CoA carboxylase subunit alpha"/>
    <property type="match status" value="1"/>
</dbReference>
<dbReference type="GO" id="GO:0005524">
    <property type="term" value="F:ATP binding"/>
    <property type="evidence" value="ECO:0007669"/>
    <property type="project" value="UniProtKB-UniRule"/>
</dbReference>
<dbReference type="InterPro" id="IPR050856">
    <property type="entry name" value="Biotin_carboxylase_complex"/>
</dbReference>
<protein>
    <submittedName>
        <fullName evidence="11">3-methylcrotonyl-CoA carboxylase alpha subunit</fullName>
    </submittedName>
    <submittedName>
        <fullName evidence="10">3-methylcrotonyl-CoA carboxylase subunit alpha</fullName>
    </submittedName>
</protein>
<dbReference type="InterPro" id="IPR011053">
    <property type="entry name" value="Single_hybrid_motif"/>
</dbReference>
<feature type="domain" description="Biotin carboxylation" evidence="9">
    <location>
        <begin position="4"/>
        <end position="445"/>
    </location>
</feature>
<sequence length="664" mass="73772">MMERLEKILIANRGEIALRIIRAARSMHISTVAVYSEEEAEALHVRQADESVSLGEGSLNDTYLNIEKMIQAAVQSGAQAIHPGYGFLSEDYRFAEACAEAGIIFIGPDAEVLRLMGNKMEAKQFAHKLGIPVLLGQTLVAGQLNGEAETLEYPMLIKASHGGGGKGMQIVSSADELNEKLTQASRAAANYFGNGEVYVEPYVEKARHIEVQILGDRHGNLVHLFERDCTLQRNHQKIVEEAPAANLPASVQKKLLDAALALGKETNYSGAGTVEFLVEPDGRFWFMEMNPRIQVEHPVTEEVTGIDIVREQLRIASGKPLSFQQSDVSLKGHAIEVRVYREDPEKAFAPSSAPVNFYRLPGNGVRLETDLDGDNEAGSQFDPLIAKVITFGENRNDALAKMELALNELSVHGPKTNLLYLKHLLKETSVVNNDIHTAFIGEQLREHLDGLQQNRENVSREVLLASYLYLGFLRKQNNAVDTWEQIGFHRLKNQVEIAIDDQLFSVTFHSQKRNSFQLQNGGETFSFSVKEMDTQRLVVSLDGKNHEIFWSNHPVAGKWLDSDGFHFHLTSSDLLDDYHGEAAGEEPETAENEAVVRSPLHGKIIDIQVKHNQIIKKGEILLVIESMKSENHVTSPRAAKIKSIAVEVGSQVTDEMPLIILEDI</sequence>
<feature type="domain" description="Lipoyl-binding" evidence="7">
    <location>
        <begin position="587"/>
        <end position="662"/>
    </location>
</feature>
<keyword evidence="4 6" id="KW-0067">ATP-binding</keyword>
<evidence type="ECO:0000259" key="8">
    <source>
        <dbReference type="PROSITE" id="PS50975"/>
    </source>
</evidence>
<name>A0A2P8CDP4_9BACT</name>
<dbReference type="PANTHER" id="PTHR18866:SF33">
    <property type="entry name" value="METHYLCROTONOYL-COA CARBOXYLASE SUBUNIT ALPHA, MITOCHONDRIAL-RELATED"/>
    <property type="match status" value="1"/>
</dbReference>
<dbReference type="GO" id="GO:0016874">
    <property type="term" value="F:ligase activity"/>
    <property type="evidence" value="ECO:0007669"/>
    <property type="project" value="UniProtKB-KW"/>
</dbReference>
<evidence type="ECO:0000259" key="7">
    <source>
        <dbReference type="PROSITE" id="PS50968"/>
    </source>
</evidence>
<dbReference type="PROSITE" id="PS00866">
    <property type="entry name" value="CPSASE_1"/>
    <property type="match status" value="1"/>
</dbReference>
<dbReference type="InterPro" id="IPR016185">
    <property type="entry name" value="PreATP-grasp_dom_sf"/>
</dbReference>
<evidence type="ECO:0000256" key="5">
    <source>
        <dbReference type="ARBA" id="ARBA00023267"/>
    </source>
</evidence>
<dbReference type="Gene3D" id="3.30.470.20">
    <property type="entry name" value="ATP-grasp fold, B domain"/>
    <property type="match status" value="1"/>
</dbReference>
<keyword evidence="3 6" id="KW-0547">Nucleotide-binding</keyword>
<keyword evidence="5" id="KW-0092">Biotin</keyword>
<evidence type="ECO:0000313" key="11">
    <source>
        <dbReference type="EMBL" id="PSK83080.1"/>
    </source>
</evidence>
<dbReference type="CDD" id="cd06850">
    <property type="entry name" value="biotinyl_domain"/>
    <property type="match status" value="1"/>
</dbReference>
<proteinExistence type="predicted"/>
<dbReference type="PANTHER" id="PTHR18866">
    <property type="entry name" value="CARBOXYLASE:PYRUVATE/ACETYL-COA/PROPIONYL-COA CARBOXYLASE"/>
    <property type="match status" value="1"/>
</dbReference>
<dbReference type="GO" id="GO:0046872">
    <property type="term" value="F:metal ion binding"/>
    <property type="evidence" value="ECO:0007669"/>
    <property type="project" value="InterPro"/>
</dbReference>
<dbReference type="Gene3D" id="2.40.50.100">
    <property type="match status" value="1"/>
</dbReference>
<dbReference type="InterPro" id="IPR005479">
    <property type="entry name" value="CPAse_ATP-bd"/>
</dbReference>
<accession>A0A2P8CDP4</accession>
<dbReference type="PROSITE" id="PS50968">
    <property type="entry name" value="BIOTINYL_LIPOYL"/>
    <property type="match status" value="1"/>
</dbReference>
<dbReference type="InterPro" id="IPR000089">
    <property type="entry name" value="Biotin_lipoyl"/>
</dbReference>
<keyword evidence="13" id="KW-1185">Reference proteome</keyword>
<feature type="domain" description="ATP-grasp" evidence="8">
    <location>
        <begin position="123"/>
        <end position="317"/>
    </location>
</feature>
<dbReference type="SUPFAM" id="SSF56059">
    <property type="entry name" value="Glutathione synthetase ATP-binding domain-like"/>
    <property type="match status" value="1"/>
</dbReference>
<dbReference type="Proteomes" id="UP000240621">
    <property type="component" value="Unassembled WGS sequence"/>
</dbReference>
<dbReference type="SUPFAM" id="SSF52440">
    <property type="entry name" value="PreATP-grasp domain"/>
    <property type="match status" value="1"/>
</dbReference>
<dbReference type="InterPro" id="IPR011764">
    <property type="entry name" value="Biotin_carboxylation_dom"/>
</dbReference>
<dbReference type="InterPro" id="IPR005481">
    <property type="entry name" value="BC-like_N"/>
</dbReference>
<dbReference type="SUPFAM" id="SSF51246">
    <property type="entry name" value="Rudiment single hybrid motif"/>
    <property type="match status" value="1"/>
</dbReference>
<dbReference type="Proteomes" id="UP000396862">
    <property type="component" value="Unassembled WGS sequence"/>
</dbReference>
<evidence type="ECO:0000313" key="13">
    <source>
        <dbReference type="Proteomes" id="UP000396862"/>
    </source>
</evidence>
<evidence type="ECO:0000313" key="12">
    <source>
        <dbReference type="Proteomes" id="UP000240621"/>
    </source>
</evidence>
<comment type="cofactor">
    <cofactor evidence="1">
        <name>biotin</name>
        <dbReference type="ChEBI" id="CHEBI:57586"/>
    </cofactor>
</comment>
<dbReference type="PROSITE" id="PS50975">
    <property type="entry name" value="ATP_GRASP"/>
    <property type="match status" value="1"/>
</dbReference>
<reference evidence="11 12" key="1">
    <citation type="submission" date="2018-03" db="EMBL/GenBank/DDBJ databases">
        <title>Genomic Encyclopedia of Archaeal and Bacterial Type Strains, Phase II (KMG-II): from individual species to whole genera.</title>
        <authorList>
            <person name="Goeker M."/>
        </authorList>
    </citation>
    <scope>NUCLEOTIDE SEQUENCE [LARGE SCALE GENOMIC DNA]</scope>
    <source>
        <strain evidence="11 12">DSM 27267</strain>
    </source>
</reference>
<evidence type="ECO:0000256" key="2">
    <source>
        <dbReference type="ARBA" id="ARBA00022598"/>
    </source>
</evidence>
<dbReference type="RefSeq" id="WP_106541886.1">
    <property type="nucleotide sequence ID" value="NZ_BLAU01000001.1"/>
</dbReference>
<dbReference type="Pfam" id="PF00364">
    <property type="entry name" value="Biotin_lipoyl"/>
    <property type="match status" value="1"/>
</dbReference>
<dbReference type="EMBL" id="PYGC01000004">
    <property type="protein sequence ID" value="PSK83080.1"/>
    <property type="molecule type" value="Genomic_DNA"/>
</dbReference>
<comment type="caution">
    <text evidence="11">The sequence shown here is derived from an EMBL/GenBank/DDBJ whole genome shotgun (WGS) entry which is preliminary data.</text>
</comment>
<dbReference type="InterPro" id="IPR005482">
    <property type="entry name" value="Biotin_COase_C"/>
</dbReference>
<evidence type="ECO:0000259" key="9">
    <source>
        <dbReference type="PROSITE" id="PS50979"/>
    </source>
</evidence>
<dbReference type="Pfam" id="PF02786">
    <property type="entry name" value="CPSase_L_D2"/>
    <property type="match status" value="1"/>
</dbReference>
<dbReference type="Pfam" id="PF02785">
    <property type="entry name" value="Biotin_carb_C"/>
    <property type="match status" value="1"/>
</dbReference>
<gene>
    <name evidence="10" type="primary">accC2</name>
    <name evidence="11" type="ORF">CLV93_10410</name>
    <name evidence="10" type="ORF">JCM18694_22810</name>
</gene>
<dbReference type="SUPFAM" id="SSF51230">
    <property type="entry name" value="Single hybrid motif"/>
    <property type="match status" value="1"/>
</dbReference>
<organism evidence="11 12">
    <name type="scientific">Prolixibacter denitrificans</name>
    <dbReference type="NCBI Taxonomy" id="1541063"/>
    <lineage>
        <taxon>Bacteria</taxon>
        <taxon>Pseudomonadati</taxon>
        <taxon>Bacteroidota</taxon>
        <taxon>Bacteroidia</taxon>
        <taxon>Marinilabiliales</taxon>
        <taxon>Prolixibacteraceae</taxon>
        <taxon>Prolixibacter</taxon>
    </lineage>
</organism>
<evidence type="ECO:0000256" key="1">
    <source>
        <dbReference type="ARBA" id="ARBA00001953"/>
    </source>
</evidence>
<dbReference type="AlphaFoldDB" id="A0A2P8CDP4"/>
<dbReference type="PROSITE" id="PS00867">
    <property type="entry name" value="CPSASE_2"/>
    <property type="match status" value="1"/>
</dbReference>
<dbReference type="Pfam" id="PF00289">
    <property type="entry name" value="Biotin_carb_N"/>
    <property type="match status" value="1"/>
</dbReference>
<dbReference type="InterPro" id="IPR011054">
    <property type="entry name" value="Rudment_hybrid_motif"/>
</dbReference>
<evidence type="ECO:0000313" key="10">
    <source>
        <dbReference type="EMBL" id="GET22035.1"/>
    </source>
</evidence>
<evidence type="ECO:0000256" key="6">
    <source>
        <dbReference type="PROSITE-ProRule" id="PRU00409"/>
    </source>
</evidence>
<dbReference type="EMBL" id="BLAU01000001">
    <property type="protein sequence ID" value="GET22035.1"/>
    <property type="molecule type" value="Genomic_DNA"/>
</dbReference>
<keyword evidence="2" id="KW-0436">Ligase</keyword>
<dbReference type="OrthoDB" id="9807469at2"/>
<reference evidence="10 13" key="2">
    <citation type="submission" date="2019-10" db="EMBL/GenBank/DDBJ databases">
        <title>Prolixibacter strains distinguished by the presence of nitrate reductase genes were adept at nitrate-dependent anaerobic corrosion of metallic iron and carbon steel.</title>
        <authorList>
            <person name="Iino T."/>
            <person name="Shono N."/>
            <person name="Ito K."/>
            <person name="Nakamura R."/>
            <person name="Sueoka K."/>
            <person name="Harayama S."/>
            <person name="Ohkuma M."/>
        </authorList>
    </citation>
    <scope>NUCLEOTIDE SEQUENCE [LARGE SCALE GENOMIC DNA]</scope>
    <source>
        <strain evidence="10 13">MIC1-1</strain>
    </source>
</reference>